<dbReference type="CDD" id="cd06260">
    <property type="entry name" value="DUF820-like"/>
    <property type="match status" value="1"/>
</dbReference>
<name>A0A7R8WJN8_9CRUS</name>
<evidence type="ECO:0000259" key="1">
    <source>
        <dbReference type="Pfam" id="PF05685"/>
    </source>
</evidence>
<sequence length="207" mass="23935">MKMAEETDTMRAQYDFSKAVRGKHLPKQKYMSPEEYLEWERSRDDDEKYEYVDGQVFAMAGASRAHNRIAGLMFARLFNHLEGVPCGVFQSDMKVGIRSLETNRYYYPDVQVSCDEETDPYYNTSPCLIVEVLSDSTAHKDRTEKLAAYRLFASLQEYVLCSQDTPHIEVYRRASEWERGIYTAGQVLTLDSVGLDVAVDDVYHFLM</sequence>
<organism evidence="2">
    <name type="scientific">Cyprideis torosa</name>
    <dbReference type="NCBI Taxonomy" id="163714"/>
    <lineage>
        <taxon>Eukaryota</taxon>
        <taxon>Metazoa</taxon>
        <taxon>Ecdysozoa</taxon>
        <taxon>Arthropoda</taxon>
        <taxon>Crustacea</taxon>
        <taxon>Oligostraca</taxon>
        <taxon>Ostracoda</taxon>
        <taxon>Podocopa</taxon>
        <taxon>Podocopida</taxon>
        <taxon>Cytherocopina</taxon>
        <taxon>Cytheroidea</taxon>
        <taxon>Cytherideidae</taxon>
        <taxon>Cyprideis</taxon>
    </lineage>
</organism>
<proteinExistence type="predicted"/>
<dbReference type="Pfam" id="PF05685">
    <property type="entry name" value="Uma2"/>
    <property type="match status" value="1"/>
</dbReference>
<dbReference type="InterPro" id="IPR012296">
    <property type="entry name" value="Nuclease_put_TT1808"/>
</dbReference>
<dbReference type="GO" id="GO:0006281">
    <property type="term" value="P:DNA repair"/>
    <property type="evidence" value="ECO:0007669"/>
    <property type="project" value="UniProtKB-ARBA"/>
</dbReference>
<dbReference type="PANTHER" id="PTHR36558:SF1">
    <property type="entry name" value="RESTRICTION ENDONUCLEASE DOMAIN-CONTAINING PROTEIN-RELATED"/>
    <property type="match status" value="1"/>
</dbReference>
<dbReference type="OrthoDB" id="10552143at2759"/>
<protein>
    <recommendedName>
        <fullName evidence="1">Putative restriction endonuclease domain-containing protein</fullName>
    </recommendedName>
</protein>
<dbReference type="InterPro" id="IPR008538">
    <property type="entry name" value="Uma2"/>
</dbReference>
<dbReference type="EMBL" id="OB665511">
    <property type="protein sequence ID" value="CAD7233016.1"/>
    <property type="molecule type" value="Genomic_DNA"/>
</dbReference>
<dbReference type="InterPro" id="IPR011335">
    <property type="entry name" value="Restrct_endonuc-II-like"/>
</dbReference>
<evidence type="ECO:0000313" key="2">
    <source>
        <dbReference type="EMBL" id="CAD7233016.1"/>
    </source>
</evidence>
<gene>
    <name evidence="2" type="ORF">CTOB1V02_LOCUS10841</name>
</gene>
<dbReference type="Gene3D" id="3.90.1570.10">
    <property type="entry name" value="tt1808, chain A"/>
    <property type="match status" value="1"/>
</dbReference>
<feature type="domain" description="Putative restriction endonuclease" evidence="1">
    <location>
        <begin position="33"/>
        <end position="193"/>
    </location>
</feature>
<accession>A0A7R8WJN8</accession>
<dbReference type="AlphaFoldDB" id="A0A7R8WJN8"/>
<reference evidence="2" key="1">
    <citation type="submission" date="2020-11" db="EMBL/GenBank/DDBJ databases">
        <authorList>
            <person name="Tran Van P."/>
        </authorList>
    </citation>
    <scope>NUCLEOTIDE SEQUENCE</scope>
</reference>
<dbReference type="SUPFAM" id="SSF52980">
    <property type="entry name" value="Restriction endonuclease-like"/>
    <property type="match status" value="1"/>
</dbReference>
<dbReference type="PANTHER" id="PTHR36558">
    <property type="entry name" value="GLR1098 PROTEIN"/>
    <property type="match status" value="1"/>
</dbReference>